<comment type="caution">
    <text evidence="2">The sequence shown here is derived from an EMBL/GenBank/DDBJ whole genome shotgun (WGS) entry which is preliminary data.</text>
</comment>
<evidence type="ECO:0000259" key="1">
    <source>
        <dbReference type="Pfam" id="PF04851"/>
    </source>
</evidence>
<protein>
    <submittedName>
        <fullName evidence="2">DEAD/DEAH box helicase family protein</fullName>
    </submittedName>
</protein>
<evidence type="ECO:0000313" key="2">
    <source>
        <dbReference type="EMBL" id="NSG85728.1"/>
    </source>
</evidence>
<proteinExistence type="predicted"/>
<dbReference type="GO" id="GO:0004386">
    <property type="term" value="F:helicase activity"/>
    <property type="evidence" value="ECO:0007669"/>
    <property type="project" value="UniProtKB-KW"/>
</dbReference>
<gene>
    <name evidence="2" type="ORF">G5B17_09820</name>
</gene>
<dbReference type="InterPro" id="IPR027417">
    <property type="entry name" value="P-loop_NTPase"/>
</dbReference>
<dbReference type="InterPro" id="IPR006935">
    <property type="entry name" value="Helicase/UvrB_N"/>
</dbReference>
<reference evidence="2 3" key="1">
    <citation type="journal article" date="2020" name="Cell Host Microbe">
        <title>Functional and Genomic Variation between Human-Derived Isolates of Lachnospiraceae Reveals Inter- and Intra-Species Diversity.</title>
        <authorList>
            <person name="Sorbara M.T."/>
            <person name="Littmann E.R."/>
            <person name="Fontana E."/>
            <person name="Moody T.U."/>
            <person name="Kohout C.E."/>
            <person name="Gjonbalaj M."/>
            <person name="Eaton V."/>
            <person name="Seok R."/>
            <person name="Leiner I.M."/>
            <person name="Pamer E.G."/>
        </authorList>
    </citation>
    <scope>NUCLEOTIDE SEQUENCE [LARGE SCALE GENOMIC DNA]</scope>
    <source>
        <strain evidence="2 3">MSK.17.74</strain>
    </source>
</reference>
<sequence length="880" mass="100308">MKLKTYQETVLQDLSSFIDAVDCENDIIKGWKKYWGNKDIPVGFNGVPYYQNKIENTPHVCIKVPTGGGKTFIACSAVKTIFEHFPVNKPKVVVWLVPSDSILTQTLRTLSDVNHPYRQRLDMDFAGRVGVYTKEMLLNGQNFSPDSVREMLTICVLSYSSLRIDSRKKDVRKVYQENGNLFRFAEQFDDESVLLADTPDTALIQILRFLSPVTVVDESHNAGSTLSAEMLNNLNPSFILELTATPRSTSNIISYVDARELKKENMVKLPVVVFNRNSRQAVIQDAIQLRGNLEKQANAEQLSGGKYIRPIVLFQAQPKINEESDTFDKIRELLVEMGIPKEQIAVKTSKVDDLGNIDLLSPNCEIRYIITVNALKEGWDCPFAYILASLANKTSKVDVEQILGRILRQPYAKQHTAPLLNTSYVLTCSNDFHSTLDSIIVGLNKSGFSRKDYRIAEDLPPQETPEQPEPVQETFSPELLQTEKADCFDDVNPAEVQQFLFATGTSEKAAENPGEMHTTLTSMITAATAQSEKYTAEINATKDSFFTGGELGEMLNQNTMQSQYLEEVKNLRIPQFYIKGEPDLFGSTYEFLEPENLSEGFSLSGQDAQISFELATGEMYQVDIQEQGEAVPKYKRISKPDITYIRKYLESLPPENRLRQCTSLIAAQINKNNRYATSDIENYVRRVVNGMTENELATMETAIPVYARKIQKKIETLENTYRNKQFKKWLDSGKIVCRDSYALKPVITPSSTIDSIPYSLYEAEKDDMNDFERKVIDIIVGTDNIRWWHRIIERKDFYINGYLNHYPDFMVMMKSGKFILVEAKGDYLDGDDSKSKLELGRKWQEQAGRIYRYFMVFNNKELDMDGAYTLDRFADIIKEI</sequence>
<keyword evidence="2" id="KW-0378">Hydrolase</keyword>
<dbReference type="RefSeq" id="WP_173769814.1">
    <property type="nucleotide sequence ID" value="NZ_JAAITS010000025.1"/>
</dbReference>
<evidence type="ECO:0000313" key="3">
    <source>
        <dbReference type="Proteomes" id="UP001644719"/>
    </source>
</evidence>
<dbReference type="EMBL" id="JAAITS010000025">
    <property type="protein sequence ID" value="NSG85728.1"/>
    <property type="molecule type" value="Genomic_DNA"/>
</dbReference>
<dbReference type="PANTHER" id="PTHR47396:SF1">
    <property type="entry name" value="ATP-DEPENDENT HELICASE IRC3-RELATED"/>
    <property type="match status" value="1"/>
</dbReference>
<organism evidence="2 3">
    <name type="scientific">Blautia faecis</name>
    <dbReference type="NCBI Taxonomy" id="871665"/>
    <lineage>
        <taxon>Bacteria</taxon>
        <taxon>Bacillati</taxon>
        <taxon>Bacillota</taxon>
        <taxon>Clostridia</taxon>
        <taxon>Lachnospirales</taxon>
        <taxon>Lachnospiraceae</taxon>
        <taxon>Blautia</taxon>
    </lineage>
</organism>
<keyword evidence="2" id="KW-0067">ATP-binding</keyword>
<accession>A0ABX2H6J7</accession>
<dbReference type="InterPro" id="IPR050742">
    <property type="entry name" value="Helicase_Restrict-Modif_Enz"/>
</dbReference>
<keyword evidence="3" id="KW-1185">Reference proteome</keyword>
<keyword evidence="2" id="KW-0347">Helicase</keyword>
<dbReference type="Proteomes" id="UP001644719">
    <property type="component" value="Unassembled WGS sequence"/>
</dbReference>
<dbReference type="PANTHER" id="PTHR47396">
    <property type="entry name" value="TYPE I RESTRICTION ENZYME ECOKI R PROTEIN"/>
    <property type="match status" value="1"/>
</dbReference>
<keyword evidence="2" id="KW-0547">Nucleotide-binding</keyword>
<dbReference type="Gene3D" id="3.40.50.300">
    <property type="entry name" value="P-loop containing nucleotide triphosphate hydrolases"/>
    <property type="match status" value="2"/>
</dbReference>
<dbReference type="SUPFAM" id="SSF52540">
    <property type="entry name" value="P-loop containing nucleoside triphosphate hydrolases"/>
    <property type="match status" value="2"/>
</dbReference>
<feature type="domain" description="Helicase/UvrB N-terminal" evidence="1">
    <location>
        <begin position="1"/>
        <end position="247"/>
    </location>
</feature>
<dbReference type="Pfam" id="PF04851">
    <property type="entry name" value="ResIII"/>
    <property type="match status" value="1"/>
</dbReference>
<name>A0ABX2H6J7_9FIRM</name>